<dbReference type="InterPro" id="IPR029787">
    <property type="entry name" value="Nucleotide_cyclase"/>
</dbReference>
<evidence type="ECO:0000259" key="1">
    <source>
        <dbReference type="PROSITE" id="PS50887"/>
    </source>
</evidence>
<dbReference type="RefSeq" id="WP_054717852.1">
    <property type="nucleotide sequence ID" value="NZ_AZEU01000040.1"/>
</dbReference>
<dbReference type="OrthoDB" id="2249567at2"/>
<protein>
    <recommendedName>
        <fullName evidence="1">GGDEF domain-containing protein</fullName>
    </recommendedName>
</protein>
<dbReference type="InterPro" id="IPR043128">
    <property type="entry name" value="Rev_trsase/Diguanyl_cyclase"/>
</dbReference>
<comment type="caution">
    <text evidence="2">The sequence shown here is derived from an EMBL/GenBank/DDBJ whole genome shotgun (WGS) entry which is preliminary data.</text>
</comment>
<dbReference type="Gene3D" id="3.20.20.450">
    <property type="entry name" value="EAL domain"/>
    <property type="match status" value="1"/>
</dbReference>
<feature type="domain" description="GGDEF" evidence="1">
    <location>
        <begin position="76"/>
        <end position="212"/>
    </location>
</feature>
<dbReference type="PROSITE" id="PS50887">
    <property type="entry name" value="GGDEF"/>
    <property type="match status" value="1"/>
</dbReference>
<dbReference type="SUPFAM" id="SSF141868">
    <property type="entry name" value="EAL domain-like"/>
    <property type="match status" value="1"/>
</dbReference>
<evidence type="ECO:0000313" key="2">
    <source>
        <dbReference type="EMBL" id="KRL52350.1"/>
    </source>
</evidence>
<dbReference type="GO" id="GO:0052621">
    <property type="term" value="F:diguanylate cyclase activity"/>
    <property type="evidence" value="ECO:0007669"/>
    <property type="project" value="TreeGrafter"/>
</dbReference>
<sequence length="441" mass="50006">MRGFHFTWMIRLEALSFSTVAIAVSGVFLAHAHRLELQSQANAYQVEYDALTQTKSFAAFESEFAKVFAKAHHDDLPLTIIAMDIDHFKAINDHFGHLAGNQILTGIANTLQSAINSQDIAATLYRTGGEEFTIVCPDAKAEAALELARACWQGVRTHPFVADKYKIPCTLSCGIAELTFADARADDLFARADKNLYQSKQRGRDTITLFGQAVADMKPERAMETYTYFTQRVVDVKHNLEVIANEVLLAHYCRDQDRWETMMRPEPLRTQLAFMQEAALMNTKERMSIYLNAEEFAQPDIPELLGRFLTQADAPSLLWVNLRQLPSAETLKQVRPRYEKYDIRIIPDVLHLQQDADQVAEILPLVDGLNISLNGLREAFSDNAEAEAAMVAWYQRCRKFEVDVIFNQIENSVDADYVRNVLKGRYVQGYAFDQPELPRLG</sequence>
<dbReference type="InterPro" id="IPR000160">
    <property type="entry name" value="GGDEF_dom"/>
</dbReference>
<keyword evidence="3" id="KW-1185">Reference proteome</keyword>
<dbReference type="EMBL" id="AZEU01000040">
    <property type="protein sequence ID" value="KRL52350.1"/>
    <property type="molecule type" value="Genomic_DNA"/>
</dbReference>
<dbReference type="Proteomes" id="UP000051790">
    <property type="component" value="Unassembled WGS sequence"/>
</dbReference>
<dbReference type="Gene3D" id="3.30.70.270">
    <property type="match status" value="1"/>
</dbReference>
<dbReference type="NCBIfam" id="TIGR00254">
    <property type="entry name" value="GGDEF"/>
    <property type="match status" value="1"/>
</dbReference>
<dbReference type="GO" id="GO:1902201">
    <property type="term" value="P:negative regulation of bacterial-type flagellum-dependent cell motility"/>
    <property type="evidence" value="ECO:0007669"/>
    <property type="project" value="TreeGrafter"/>
</dbReference>
<proteinExistence type="predicted"/>
<dbReference type="CDD" id="cd01949">
    <property type="entry name" value="GGDEF"/>
    <property type="match status" value="1"/>
</dbReference>
<dbReference type="PATRIC" id="fig|1423769.4.peg.2653"/>
<dbReference type="SMART" id="SM00267">
    <property type="entry name" value="GGDEF"/>
    <property type="match status" value="1"/>
</dbReference>
<dbReference type="AlphaFoldDB" id="A0A0R1R7E9"/>
<name>A0A0R1R7E9_9LACO</name>
<dbReference type="PANTHER" id="PTHR45138">
    <property type="entry name" value="REGULATORY COMPONENTS OF SENSORY TRANSDUCTION SYSTEM"/>
    <property type="match status" value="1"/>
</dbReference>
<dbReference type="InterPro" id="IPR035919">
    <property type="entry name" value="EAL_sf"/>
</dbReference>
<dbReference type="GO" id="GO:0043709">
    <property type="term" value="P:cell adhesion involved in single-species biofilm formation"/>
    <property type="evidence" value="ECO:0007669"/>
    <property type="project" value="TreeGrafter"/>
</dbReference>
<accession>A0A0R1R7E9</accession>
<reference evidence="2 3" key="1">
    <citation type="journal article" date="2015" name="Genome Announc.">
        <title>Expanding the biotechnology potential of lactobacilli through comparative genomics of 213 strains and associated genera.</title>
        <authorList>
            <person name="Sun Z."/>
            <person name="Harris H.M."/>
            <person name="McCann A."/>
            <person name="Guo C."/>
            <person name="Argimon S."/>
            <person name="Zhang W."/>
            <person name="Yang X."/>
            <person name="Jeffery I.B."/>
            <person name="Cooney J.C."/>
            <person name="Kagawa T.F."/>
            <person name="Liu W."/>
            <person name="Song Y."/>
            <person name="Salvetti E."/>
            <person name="Wrobel A."/>
            <person name="Rasinkangas P."/>
            <person name="Parkhill J."/>
            <person name="Rea M.C."/>
            <person name="O'Sullivan O."/>
            <person name="Ritari J."/>
            <person name="Douillard F.P."/>
            <person name="Paul Ross R."/>
            <person name="Yang R."/>
            <person name="Briner A.E."/>
            <person name="Felis G.E."/>
            <person name="de Vos W.M."/>
            <person name="Barrangou R."/>
            <person name="Klaenhammer T.R."/>
            <person name="Caufield P.W."/>
            <person name="Cui Y."/>
            <person name="Zhang H."/>
            <person name="O'Toole P.W."/>
        </authorList>
    </citation>
    <scope>NUCLEOTIDE SEQUENCE [LARGE SCALE GENOMIC DNA]</scope>
    <source>
        <strain evidence="2 3">DSM 13343</strain>
    </source>
</reference>
<gene>
    <name evidence="2" type="ORF">FD01_GL002459</name>
</gene>
<evidence type="ECO:0000313" key="3">
    <source>
        <dbReference type="Proteomes" id="UP000051790"/>
    </source>
</evidence>
<dbReference type="InterPro" id="IPR050469">
    <property type="entry name" value="Diguanylate_Cyclase"/>
</dbReference>
<dbReference type="PANTHER" id="PTHR45138:SF9">
    <property type="entry name" value="DIGUANYLATE CYCLASE DGCM-RELATED"/>
    <property type="match status" value="1"/>
</dbReference>
<dbReference type="Pfam" id="PF00990">
    <property type="entry name" value="GGDEF"/>
    <property type="match status" value="1"/>
</dbReference>
<dbReference type="SUPFAM" id="SSF55073">
    <property type="entry name" value="Nucleotide cyclase"/>
    <property type="match status" value="1"/>
</dbReference>
<dbReference type="GO" id="GO:0005886">
    <property type="term" value="C:plasma membrane"/>
    <property type="evidence" value="ECO:0007669"/>
    <property type="project" value="TreeGrafter"/>
</dbReference>
<organism evidence="2 3">
    <name type="scientific">Lacticaseibacillus manihotivorans DSM 13343 = JCM 12514</name>
    <dbReference type="NCBI Taxonomy" id="1423769"/>
    <lineage>
        <taxon>Bacteria</taxon>
        <taxon>Bacillati</taxon>
        <taxon>Bacillota</taxon>
        <taxon>Bacilli</taxon>
        <taxon>Lactobacillales</taxon>
        <taxon>Lactobacillaceae</taxon>
        <taxon>Lacticaseibacillus</taxon>
    </lineage>
</organism>